<evidence type="ECO:0000256" key="8">
    <source>
        <dbReference type="ARBA" id="ARBA00032926"/>
    </source>
</evidence>
<feature type="region of interest" description="Disordered" evidence="9">
    <location>
        <begin position="317"/>
        <end position="746"/>
    </location>
</feature>
<dbReference type="Proteomes" id="UP000749646">
    <property type="component" value="Unassembled WGS sequence"/>
</dbReference>
<dbReference type="PANTHER" id="PTHR13295">
    <property type="entry name" value="GLUTAMATE CYSTEINE LIGASE REGULATORY SUBUNIT"/>
    <property type="match status" value="1"/>
</dbReference>
<gene>
    <name evidence="10" type="ORF">BGZ65_007939</name>
</gene>
<evidence type="ECO:0000256" key="1">
    <source>
        <dbReference type="ARBA" id="ARBA00005006"/>
    </source>
</evidence>
<dbReference type="AlphaFoldDB" id="A0A9P6J4Q8"/>
<feature type="compositionally biased region" description="Low complexity" evidence="9">
    <location>
        <begin position="582"/>
        <end position="602"/>
    </location>
</feature>
<dbReference type="OrthoDB" id="5596051at2759"/>
<comment type="caution">
    <text evidence="10">The sequence shown here is derived from an EMBL/GenBank/DDBJ whole genome shotgun (WGS) entry which is preliminary data.</text>
</comment>
<comment type="similarity">
    <text evidence="2">Belongs to the aldo/keto reductase family. Glutamate--cysteine ligase light chain subfamily.</text>
</comment>
<feature type="compositionally biased region" description="Polar residues" evidence="9">
    <location>
        <begin position="395"/>
        <end position="406"/>
    </location>
</feature>
<evidence type="ECO:0000256" key="2">
    <source>
        <dbReference type="ARBA" id="ARBA00008612"/>
    </source>
</evidence>
<evidence type="ECO:0000256" key="3">
    <source>
        <dbReference type="ARBA" id="ARBA00011532"/>
    </source>
</evidence>
<feature type="compositionally biased region" description="Low complexity" evidence="9">
    <location>
        <begin position="678"/>
        <end position="690"/>
    </location>
</feature>
<dbReference type="GO" id="GO:0030234">
    <property type="term" value="F:enzyme regulator activity"/>
    <property type="evidence" value="ECO:0007669"/>
    <property type="project" value="TreeGrafter"/>
</dbReference>
<feature type="region of interest" description="Disordered" evidence="9">
    <location>
        <begin position="1"/>
        <end position="21"/>
    </location>
</feature>
<feature type="compositionally biased region" description="Low complexity" evidence="9">
    <location>
        <begin position="479"/>
        <end position="503"/>
    </location>
</feature>
<feature type="compositionally biased region" description="Polar residues" evidence="9">
    <location>
        <begin position="609"/>
        <end position="637"/>
    </location>
</feature>
<reference evidence="10" key="1">
    <citation type="journal article" date="2020" name="Fungal Divers.">
        <title>Resolving the Mortierellaceae phylogeny through synthesis of multi-gene phylogenetics and phylogenomics.</title>
        <authorList>
            <person name="Vandepol N."/>
            <person name="Liber J."/>
            <person name="Desiro A."/>
            <person name="Na H."/>
            <person name="Kennedy M."/>
            <person name="Barry K."/>
            <person name="Grigoriev I.V."/>
            <person name="Miller A.N."/>
            <person name="O'Donnell K."/>
            <person name="Stajich J.E."/>
            <person name="Bonito G."/>
        </authorList>
    </citation>
    <scope>NUCLEOTIDE SEQUENCE</scope>
    <source>
        <strain evidence="10">MES-2147</strain>
    </source>
</reference>
<comment type="subunit">
    <text evidence="3">Heterodimer of a catalytic heavy chain and a regulatory light chain.</text>
</comment>
<name>A0A9P6J4Q8_9FUNG</name>
<keyword evidence="4" id="KW-0317">Glutathione biosynthesis</keyword>
<feature type="compositionally biased region" description="Polar residues" evidence="9">
    <location>
        <begin position="317"/>
        <end position="337"/>
    </location>
</feature>
<dbReference type="GO" id="GO:0006750">
    <property type="term" value="P:glutathione biosynthetic process"/>
    <property type="evidence" value="ECO:0007669"/>
    <property type="project" value="UniProtKB-KW"/>
</dbReference>
<evidence type="ECO:0000313" key="10">
    <source>
        <dbReference type="EMBL" id="KAF9962787.1"/>
    </source>
</evidence>
<feature type="compositionally biased region" description="Basic residues" evidence="9">
    <location>
        <begin position="525"/>
        <end position="536"/>
    </location>
</feature>
<comment type="pathway">
    <text evidence="1">Sulfur metabolism; glutathione biosynthesis; glutathione from L-cysteine and L-glutamate: step 1/2.</text>
</comment>
<protein>
    <recommendedName>
        <fullName evidence="7">GCS light chain</fullName>
    </recommendedName>
    <alternativeName>
        <fullName evidence="5">Gamma-ECS regulatory subunit</fullName>
    </alternativeName>
    <alternativeName>
        <fullName evidence="8">Gamma-glutamylcysteine synthetase regulatory subunit</fullName>
    </alternativeName>
    <alternativeName>
        <fullName evidence="6">Glutamate--cysteine ligase modifier subunit</fullName>
    </alternativeName>
</protein>
<evidence type="ECO:0000256" key="7">
    <source>
        <dbReference type="ARBA" id="ARBA00031732"/>
    </source>
</evidence>
<accession>A0A9P6J4Q8</accession>
<proteinExistence type="inferred from homology"/>
<feature type="compositionally biased region" description="Low complexity" evidence="9">
    <location>
        <begin position="349"/>
        <end position="361"/>
    </location>
</feature>
<dbReference type="Gene3D" id="3.20.20.100">
    <property type="entry name" value="NADP-dependent oxidoreductase domain"/>
    <property type="match status" value="1"/>
</dbReference>
<sequence>MTAVQVSEGFNGPTNGHGHLPAKQLKLRTSPVAFSQETFTRLTVYTGNIMRTGTTGLLNATQKKSNQELVSAVEDTLLNSLESARINGDHIVVSDEKSFGPLEDARSKYEITAKLFLGSSAGVSAPMSAEHVDRALVSLDTVLGTSNTVVDHFILALPNQTFDENELDEAELEAFTNDVKQLYLPVWQRLSDLRTSGRIGRLGVSEFSKQQLEILKNTALANGAVAPELDQVNLQDCCVLPKDLIEYSKAERIELLTHGDSTNILPKSTLESLLQPHLPTTSRSSLAPTFVLKYSALLSGRGLITRKGSCPIELETSTQMHQNSSSRGGQRANQKPGRSQGQGGHSHSHGQGHSNGQAGAAPPFKLLTRITPQGVDGSTNGNSPRAETIPPELSIPSTTGISQQQLPPTPTRGGKAMSRMPQSPLNPTLMSPPPGVGGSNVGVGVSTILPPIIRNNTIPGGNGQGQGRRERSGSIMGGQSVQSQQQHQQQQQHAQQVAQQSPPHHSDGGGLSPQSEPDTKESKPRRERRVRSRRDRAMRQAQQYSDSSKDDMSSSNSNDGSLKPQQQQQQQEQQQEEEEQEQQQQQQEQQSLPPSQQEQQPQRVIVDPNSFQRQILQPNPNSNGGSERKLTVTSNGNRGMGELFDDDSRGLDYVNPVGRRQAPAGRTVYSWQGTSSNQQQQQQQLQLQTQPLPPPPQQQQQQQQQHQMQLQHQAIRGPAGPFSLPGFKDQRSISGPYSAGGAVSAGGRPTQNIPVVAIPPSMGSHSVKLMNEHGKILDTADQVMHSFGGH</sequence>
<dbReference type="EMBL" id="JAAAHW010006355">
    <property type="protein sequence ID" value="KAF9962787.1"/>
    <property type="molecule type" value="Genomic_DNA"/>
</dbReference>
<dbReference type="SUPFAM" id="SSF51430">
    <property type="entry name" value="NAD(P)-linked oxidoreductase"/>
    <property type="match status" value="1"/>
</dbReference>
<feature type="compositionally biased region" description="Low complexity" evidence="9">
    <location>
        <begin position="698"/>
        <end position="713"/>
    </location>
</feature>
<evidence type="ECO:0000313" key="11">
    <source>
        <dbReference type="Proteomes" id="UP000749646"/>
    </source>
</evidence>
<feature type="compositionally biased region" description="Polar residues" evidence="9">
    <location>
        <begin position="420"/>
        <end position="429"/>
    </location>
</feature>
<dbReference type="InterPro" id="IPR036812">
    <property type="entry name" value="NAD(P)_OxRdtase_dom_sf"/>
</dbReference>
<keyword evidence="11" id="KW-1185">Reference proteome</keyword>
<evidence type="ECO:0000256" key="5">
    <source>
        <dbReference type="ARBA" id="ARBA00030406"/>
    </source>
</evidence>
<feature type="compositionally biased region" description="Polar residues" evidence="9">
    <location>
        <begin position="376"/>
        <end position="385"/>
    </location>
</feature>
<dbReference type="GO" id="GO:0035226">
    <property type="term" value="F:glutamate-cysteine ligase catalytic subunit binding"/>
    <property type="evidence" value="ECO:0007669"/>
    <property type="project" value="InterPro"/>
</dbReference>
<feature type="compositionally biased region" description="Low complexity" evidence="9">
    <location>
        <begin position="553"/>
        <end position="573"/>
    </location>
</feature>
<evidence type="ECO:0000256" key="4">
    <source>
        <dbReference type="ARBA" id="ARBA00022684"/>
    </source>
</evidence>
<evidence type="ECO:0000256" key="9">
    <source>
        <dbReference type="SAM" id="MobiDB-lite"/>
    </source>
</evidence>
<dbReference type="InterPro" id="IPR032963">
    <property type="entry name" value="Gclm"/>
</dbReference>
<dbReference type="PANTHER" id="PTHR13295:SF4">
    <property type="entry name" value="GLUTAMATE--CYSTEINE LIGASE REGULATORY SUBUNIT"/>
    <property type="match status" value="1"/>
</dbReference>
<evidence type="ECO:0000256" key="6">
    <source>
        <dbReference type="ARBA" id="ARBA00031154"/>
    </source>
</evidence>
<organism evidence="10 11">
    <name type="scientific">Modicella reniformis</name>
    <dbReference type="NCBI Taxonomy" id="1440133"/>
    <lineage>
        <taxon>Eukaryota</taxon>
        <taxon>Fungi</taxon>
        <taxon>Fungi incertae sedis</taxon>
        <taxon>Mucoromycota</taxon>
        <taxon>Mortierellomycotina</taxon>
        <taxon>Mortierellomycetes</taxon>
        <taxon>Mortierellales</taxon>
        <taxon>Mortierellaceae</taxon>
        <taxon>Modicella</taxon>
    </lineage>
</organism>
<dbReference type="GO" id="GO:0017109">
    <property type="term" value="C:glutamate-cysteine ligase complex"/>
    <property type="evidence" value="ECO:0007669"/>
    <property type="project" value="TreeGrafter"/>
</dbReference>